<dbReference type="PANTHER" id="PTHR23079:SF55">
    <property type="entry name" value="RNA-DIRECTED RNA POLYMERASE"/>
    <property type="match status" value="1"/>
</dbReference>
<dbReference type="GO" id="GO:0003968">
    <property type="term" value="F:RNA-directed RNA polymerase activity"/>
    <property type="evidence" value="ECO:0007669"/>
    <property type="project" value="UniProtKB-KW"/>
</dbReference>
<feature type="region of interest" description="Disordered" evidence="2">
    <location>
        <begin position="1342"/>
        <end position="1394"/>
    </location>
</feature>
<feature type="compositionally biased region" description="Polar residues" evidence="2">
    <location>
        <begin position="1346"/>
        <end position="1366"/>
    </location>
</feature>
<evidence type="ECO:0000259" key="3">
    <source>
        <dbReference type="Pfam" id="PF05183"/>
    </source>
</evidence>
<evidence type="ECO:0000256" key="1">
    <source>
        <dbReference type="RuleBase" id="RU363098"/>
    </source>
</evidence>
<dbReference type="Proteomes" id="UP001140453">
    <property type="component" value="Unassembled WGS sequence"/>
</dbReference>
<protein>
    <recommendedName>
        <fullName evidence="1">RNA-dependent RNA polymerase</fullName>
        <ecNumber evidence="1">2.7.7.48</ecNumber>
    </recommendedName>
</protein>
<sequence length="1413" mass="159699">MVSPDKSAASLPQKENVPLQSIGAGFDPHKSSRLSKSQSQHHGSSFTSDGNRYQYRGPRGRPRYNYAPVTLTDEHLRNIASIRIKLSALPQNITTREIYDSLTLLGLHVGKVDILENDVGTRLGIANVHIEPPPSRWPPWNGPEHLCPITRRDSSSIVTTVQVLGTSPLDATMRTPLNFNIPRQKSFECRGLIFGMLASEDSMFKLPQYDYRDVRLDFQFFQLTVQLTFNVDLGARWGVKFYKIPIDFAHIKKVVRVKKKDGGCALVIQLPSAPKLFARATNMSASHDDSLSFWQERDSWHRQLEITHQPHRAKYAPAQLQKNRTTTDICRWTTYYLDIDTSVVESGMGELVSRLNDYNVNIGSLDGFDLVQPGKPVWKLLDSTESKTSLDLFHTTHLPFDVRYQLEACITLGLFNEYSITAEFLDQLLTDKLTGKPRDTDRARMMLEGVADQGVPYYNPMDIFDEPKVVHHWPAVKLPSQAAMIRRVVITPTGMYFKTPGVELTNRVLRKYSDLTDRFLRVQFTDELTFGKIWSCQGSPRSDELYTRVLRVLLNGIKVGDRHYKILAWSNSQFREHGAFFFCANDHVTCDDIREWMGNLKHIRSVGKFAARMGQCFTTTRQLSGISVPKIVGIEDIQRETDGHLWVFTDGVGKISPFFAQMIAHEQNMVDIPSCFQMRMGGCKGVLVVWPDIAANEVHIRPSQEKFKAPYNGLETIKVSTYSQATLNRQIIPILSCLGVEDRVFMELLEEELSEYDDAMTEPFKAATLLRQRIDENQISLVLADLVETFMDGQEPFLWTVLRLWKCWVLQRLKLKAAIGVKKSAFLFGCVDELGVLRGHSKRSEGGIAQDEDSLPQIFIQVPKEGCDPSNSNSYAVITGICLVGRNPSLHPGDLRVVQAVDVAELRHLRNVVVFPQKGDRDIPSMCSGGDLDGDDFFVLWDERLLPKQWNYPPMHHDADSSAANDLPHDISINDMCAFFAQHMKNDSVGLVATAHVAWADKLGPQSEKCIQLAKLHSMAVDYIKAGKPASMHKSLNAKVFPHFMERKAKSKNYRSHKPVGRIYDRVNVEKFAPIYDLPFDDRILKRYELTIEERFKAKEIKAKYDTGMRRLMGQHDFPVSEFEIWSTFVLSKPRVGTDYKLAEQIGRDVSALKDRFRIICGDTVRGVRQSPNIFSYSGIDLTQLDRFVAAMYMVTHDQVQGALAAREMPIFDEEGNKIAETQGDNFPMPLISFPWLFPKELARIANGGVPVTWRQKTKGPDDKLDEESGLESNTKIATLLHAKPSEGQKFFGKKDNASSDTDCVEGVVGGDYVRTASGQVIHRGEILQLFNDQAEGLEASEISHPRSNTPPSITEPTLTPDSPQSKNEKDDEEKSVDDDEIEIAGSDDEEDDEDLLEAMAKRLARHQREGDK</sequence>
<name>A0A9W8YK64_9PEZI</name>
<feature type="compositionally biased region" description="Acidic residues" evidence="2">
    <location>
        <begin position="1371"/>
        <end position="1394"/>
    </location>
</feature>
<dbReference type="Pfam" id="PF05183">
    <property type="entry name" value="RdRP"/>
    <property type="match status" value="1"/>
</dbReference>
<feature type="compositionally biased region" description="Polar residues" evidence="2">
    <location>
        <begin position="34"/>
        <end position="49"/>
    </location>
</feature>
<accession>A0A9W8YK64</accession>
<comment type="catalytic activity">
    <reaction evidence="1">
        <text>RNA(n) + a ribonucleoside 5'-triphosphate = RNA(n+1) + diphosphate</text>
        <dbReference type="Rhea" id="RHEA:21248"/>
        <dbReference type="Rhea" id="RHEA-COMP:14527"/>
        <dbReference type="Rhea" id="RHEA-COMP:17342"/>
        <dbReference type="ChEBI" id="CHEBI:33019"/>
        <dbReference type="ChEBI" id="CHEBI:61557"/>
        <dbReference type="ChEBI" id="CHEBI:140395"/>
        <dbReference type="EC" id="2.7.7.48"/>
    </reaction>
</comment>
<dbReference type="PANTHER" id="PTHR23079">
    <property type="entry name" value="RNA-DEPENDENT RNA POLYMERASE"/>
    <property type="match status" value="1"/>
</dbReference>
<comment type="caution">
    <text evidence="4">The sequence shown here is derived from an EMBL/GenBank/DDBJ whole genome shotgun (WGS) entry which is preliminary data.</text>
</comment>
<reference evidence="4" key="1">
    <citation type="submission" date="2022-10" db="EMBL/GenBank/DDBJ databases">
        <title>Tapping the CABI collections for fungal endophytes: first genome assemblies for Collariella, Neodidymelliopsis, Ascochyta clinopodiicola, Didymella pomorum, Didymosphaeria variabile, Neocosmospora piperis and Neocucurbitaria cava.</title>
        <authorList>
            <person name="Hill R."/>
        </authorList>
    </citation>
    <scope>NUCLEOTIDE SEQUENCE</scope>
    <source>
        <strain evidence="4">IMI 355082</strain>
    </source>
</reference>
<dbReference type="EC" id="2.7.7.48" evidence="1"/>
<keyword evidence="1" id="KW-0696">RNA-directed RNA polymerase</keyword>
<dbReference type="EMBL" id="JAPEVB010000006">
    <property type="protein sequence ID" value="KAJ4386854.1"/>
    <property type="molecule type" value="Genomic_DNA"/>
</dbReference>
<comment type="similarity">
    <text evidence="1">Belongs to the RdRP family.</text>
</comment>
<dbReference type="InterPro" id="IPR007855">
    <property type="entry name" value="RDRP"/>
</dbReference>
<dbReference type="GO" id="GO:0003723">
    <property type="term" value="F:RNA binding"/>
    <property type="evidence" value="ECO:0007669"/>
    <property type="project" value="UniProtKB-KW"/>
</dbReference>
<feature type="domain" description="RDRP core" evidence="3">
    <location>
        <begin position="490"/>
        <end position="1067"/>
    </location>
</feature>
<keyword evidence="1" id="KW-0694">RNA-binding</keyword>
<keyword evidence="1" id="KW-0808">Transferase</keyword>
<keyword evidence="1" id="KW-0548">Nucleotidyltransferase</keyword>
<proteinExistence type="inferred from homology"/>
<keyword evidence="5" id="KW-1185">Reference proteome</keyword>
<dbReference type="InterPro" id="IPR057596">
    <property type="entry name" value="RDRP_core"/>
</dbReference>
<gene>
    <name evidence="4" type="ORF">N0V93_009752</name>
</gene>
<feature type="region of interest" description="Disordered" evidence="2">
    <location>
        <begin position="1"/>
        <end position="63"/>
    </location>
</feature>
<organism evidence="4 5">
    <name type="scientific">Gnomoniopsis smithogilvyi</name>
    <dbReference type="NCBI Taxonomy" id="1191159"/>
    <lineage>
        <taxon>Eukaryota</taxon>
        <taxon>Fungi</taxon>
        <taxon>Dikarya</taxon>
        <taxon>Ascomycota</taxon>
        <taxon>Pezizomycotina</taxon>
        <taxon>Sordariomycetes</taxon>
        <taxon>Sordariomycetidae</taxon>
        <taxon>Diaporthales</taxon>
        <taxon>Gnomoniaceae</taxon>
        <taxon>Gnomoniopsis</taxon>
    </lineage>
</organism>
<evidence type="ECO:0000313" key="4">
    <source>
        <dbReference type="EMBL" id="KAJ4386854.1"/>
    </source>
</evidence>
<evidence type="ECO:0000256" key="2">
    <source>
        <dbReference type="SAM" id="MobiDB-lite"/>
    </source>
</evidence>
<evidence type="ECO:0000313" key="5">
    <source>
        <dbReference type="Proteomes" id="UP001140453"/>
    </source>
</evidence>
<dbReference type="OrthoDB" id="6513042at2759"/>
<dbReference type="GO" id="GO:0031380">
    <property type="term" value="C:nuclear RNA-directed RNA polymerase complex"/>
    <property type="evidence" value="ECO:0007669"/>
    <property type="project" value="TreeGrafter"/>
</dbReference>
<dbReference type="GO" id="GO:0030422">
    <property type="term" value="P:siRNA processing"/>
    <property type="evidence" value="ECO:0007669"/>
    <property type="project" value="TreeGrafter"/>
</dbReference>